<sequence length="402" mass="45414">MGAPPATFPRADGKVKRISLPEDVYIKKFFQKHPDSKHEDAIKLSGFDPPPARLFGLRVLDLKEQGVSEEEAMAVADMEYRAEKKAKKKAYVRLKQIARLEGKKPPPNPYPSAIKEIQAEERKYVRDRFFNPKILEIVQKLKEERAAEVQDRFRGGGWFCIDEFNGGVGKISKSLPGWPISQDGRHWARIEVGLGGWWVKLGNIMGGGGSSSFDEFWVMNVHIVRNRKDGKYVMAYEGVAAEMGRSIGLAVSSNGLKYLTFTTCKSHQEDFWFPLVPNSCSMSVEAWLLSLYQPHKDLGYFVFLSLKTISHNSKVQQEIRSARYCGVNLASHNVSIKSRRCWKACATSREFQELLEIDAKKFGILPAKVLSKYGAGTDDIEFLVSSLFPEVFKYLSINIEGC</sequence>
<accession>A0A2N9HDA9</accession>
<evidence type="ECO:0000256" key="3">
    <source>
        <dbReference type="ARBA" id="ARBA00022980"/>
    </source>
</evidence>
<evidence type="ECO:0000256" key="2">
    <source>
        <dbReference type="ARBA" id="ARBA00009864"/>
    </source>
</evidence>
<dbReference type="AlphaFoldDB" id="A0A2N9HDA9"/>
<dbReference type="PANTHER" id="PTHR35693">
    <property type="entry name" value="EXPRESSED PROTEIN"/>
    <property type="match status" value="1"/>
</dbReference>
<evidence type="ECO:0000256" key="4">
    <source>
        <dbReference type="ARBA" id="ARBA00023128"/>
    </source>
</evidence>
<name>A0A2N9HDA9_FAGSY</name>
<evidence type="ECO:0000256" key="5">
    <source>
        <dbReference type="ARBA" id="ARBA00023274"/>
    </source>
</evidence>
<comment type="similarity">
    <text evidence="2">Belongs to the mitochondrion-specific ribosomal protein mS23 family.</text>
</comment>
<comment type="subcellular location">
    <subcellularLocation>
        <location evidence="1">Mitochondrion</location>
    </subcellularLocation>
</comment>
<reference evidence="7" key="1">
    <citation type="submission" date="2018-02" db="EMBL/GenBank/DDBJ databases">
        <authorList>
            <person name="Cohen D.B."/>
            <person name="Kent A.D."/>
        </authorList>
    </citation>
    <scope>NUCLEOTIDE SEQUENCE</scope>
</reference>
<evidence type="ECO:0000313" key="7">
    <source>
        <dbReference type="EMBL" id="SPD09660.1"/>
    </source>
</evidence>
<proteinExistence type="inferred from homology"/>
<keyword evidence="5" id="KW-0687">Ribonucleoprotein</keyword>
<dbReference type="InterPro" id="IPR023296">
    <property type="entry name" value="Glyco_hydro_beta-prop_sf"/>
</dbReference>
<organism evidence="7">
    <name type="scientific">Fagus sylvatica</name>
    <name type="common">Beechnut</name>
    <dbReference type="NCBI Taxonomy" id="28930"/>
    <lineage>
        <taxon>Eukaryota</taxon>
        <taxon>Viridiplantae</taxon>
        <taxon>Streptophyta</taxon>
        <taxon>Embryophyta</taxon>
        <taxon>Tracheophyta</taxon>
        <taxon>Spermatophyta</taxon>
        <taxon>Magnoliopsida</taxon>
        <taxon>eudicotyledons</taxon>
        <taxon>Gunneridae</taxon>
        <taxon>Pentapetalae</taxon>
        <taxon>rosids</taxon>
        <taxon>fabids</taxon>
        <taxon>Fagales</taxon>
        <taxon>Fagaceae</taxon>
        <taxon>Fagus</taxon>
    </lineage>
</organism>
<dbReference type="CDD" id="cd23701">
    <property type="entry name" value="At1g26750"/>
    <property type="match status" value="1"/>
</dbReference>
<evidence type="ECO:0000256" key="6">
    <source>
        <dbReference type="ARBA" id="ARBA00035137"/>
    </source>
</evidence>
<evidence type="ECO:0000256" key="1">
    <source>
        <dbReference type="ARBA" id="ARBA00004173"/>
    </source>
</evidence>
<dbReference type="EMBL" id="OIVN01003225">
    <property type="protein sequence ID" value="SPD09660.1"/>
    <property type="molecule type" value="Genomic_DNA"/>
</dbReference>
<protein>
    <recommendedName>
        <fullName evidence="6">Small ribosomal subunit protein mS23</fullName>
    </recommendedName>
</protein>
<dbReference type="InterPro" id="IPR059242">
    <property type="entry name" value="mS23_dom"/>
</dbReference>
<gene>
    <name evidence="7" type="ORF">FSB_LOCUS37542</name>
</gene>
<dbReference type="Gene3D" id="2.115.10.20">
    <property type="entry name" value="Glycosyl hydrolase domain, family 43"/>
    <property type="match status" value="1"/>
</dbReference>
<keyword evidence="3" id="KW-0689">Ribosomal protein</keyword>
<dbReference type="PANTHER" id="PTHR35693:SF1">
    <property type="entry name" value="EXPRESSED PROTEIN"/>
    <property type="match status" value="1"/>
</dbReference>
<keyword evidence="4" id="KW-0496">Mitochondrion</keyword>